<evidence type="ECO:0000256" key="3">
    <source>
        <dbReference type="ARBA" id="ARBA00022723"/>
    </source>
</evidence>
<keyword evidence="7" id="KW-0443">Lipid metabolism</keyword>
<dbReference type="Pfam" id="PF13685">
    <property type="entry name" value="Fe-ADH_2"/>
    <property type="match status" value="1"/>
</dbReference>
<keyword evidence="8" id="KW-0594">Phospholipid biosynthesis</keyword>
<dbReference type="Gene3D" id="3.40.50.1970">
    <property type="match status" value="1"/>
</dbReference>
<sequence length="445" mass="50369">MHYLKQILHQAEQTFLREVITDYHLADDIYKICTRHGDDIFLVADENTAKLLNKNVFNKISHLIIPSNTIVPLAKPHIISDAPYILSSQSSETGIQEKKSASRAEMTPTMGTNLSLASLETVNLVRNKAKDSDLIVAFGSGTVNDICKYASYLEKKDYISFPTAASMNGYTSANASILVNGYKKSFKAHLPRAIYIDIDILTNAPLRLTLSGFADFICRSTVQADWLLSHLLLGTEYNELPFTLIRDLEQILLREYTALTKRSRKVVLLLMEILLISGLGMVISKGSYSASQGEHMIAHAMEMVTRDHSSLHGEKIAVTTITMANLQEKILSIQNPIINPTTLDVKHITQCFDNIEFVRTFEQKQIMQQKIQEIICKEWTNISNLIKQNLLPAKYLQKIFEDLSIPHLPEHLSWNKEQYCKVVDLAFATRDRFTFLDLANCIEES</sequence>
<dbReference type="EMBL" id="NWVK02000040">
    <property type="protein sequence ID" value="TVS91998.1"/>
    <property type="molecule type" value="Genomic_DNA"/>
</dbReference>
<keyword evidence="2" id="KW-0444">Lipid biosynthesis</keyword>
<dbReference type="PANTHER" id="PTHR43616:SF5">
    <property type="entry name" value="GLYCEROL DEHYDROGENASE 1"/>
    <property type="match status" value="1"/>
</dbReference>
<dbReference type="OrthoDB" id="8842430at2"/>
<evidence type="ECO:0000256" key="4">
    <source>
        <dbReference type="ARBA" id="ARBA00022857"/>
    </source>
</evidence>
<organism evidence="10">
    <name type="scientific">Wolbachia pipientis</name>
    <dbReference type="NCBI Taxonomy" id="955"/>
    <lineage>
        <taxon>Bacteria</taxon>
        <taxon>Pseudomonadati</taxon>
        <taxon>Pseudomonadota</taxon>
        <taxon>Alphaproteobacteria</taxon>
        <taxon>Rickettsiales</taxon>
        <taxon>Anaplasmataceae</taxon>
        <taxon>Wolbachieae</taxon>
        <taxon>Wolbachia</taxon>
    </lineage>
</organism>
<proteinExistence type="predicted"/>
<evidence type="ECO:0000256" key="1">
    <source>
        <dbReference type="ARBA" id="ARBA00022490"/>
    </source>
</evidence>
<evidence type="ECO:0000256" key="5">
    <source>
        <dbReference type="ARBA" id="ARBA00023002"/>
    </source>
</evidence>
<accession>A0A6H2NUP0</accession>
<keyword evidence="4" id="KW-0521">NADP</keyword>
<keyword evidence="3" id="KW-0479">Metal-binding</keyword>
<evidence type="ECO:0000256" key="8">
    <source>
        <dbReference type="ARBA" id="ARBA00023209"/>
    </source>
</evidence>
<comment type="caution">
    <text evidence="10">The sequence shown here is derived from an EMBL/GenBank/DDBJ whole genome shotgun (WGS) entry which is preliminary data.</text>
</comment>
<gene>
    <name evidence="10" type="ORF">COM43_001080</name>
</gene>
<name>A0A6H2NUP0_WOLPI</name>
<evidence type="ECO:0000256" key="7">
    <source>
        <dbReference type="ARBA" id="ARBA00023098"/>
    </source>
</evidence>
<dbReference type="InterPro" id="IPR016205">
    <property type="entry name" value="Glycerol_DH"/>
</dbReference>
<dbReference type="PANTHER" id="PTHR43616">
    <property type="entry name" value="GLYCEROL DEHYDROGENASE"/>
    <property type="match status" value="1"/>
</dbReference>
<protein>
    <submittedName>
        <fullName evidence="10">sn-glycerol-1-phosphate dehydrogenase</fullName>
    </submittedName>
</protein>
<dbReference type="Proteomes" id="UP000217566">
    <property type="component" value="Unassembled WGS sequence"/>
</dbReference>
<dbReference type="SUPFAM" id="SSF56796">
    <property type="entry name" value="Dehydroquinate synthase-like"/>
    <property type="match status" value="1"/>
</dbReference>
<dbReference type="Gene3D" id="1.20.1090.10">
    <property type="entry name" value="Dehydroquinate synthase-like - alpha domain"/>
    <property type="match status" value="1"/>
</dbReference>
<keyword evidence="9" id="KW-1208">Phospholipid metabolism</keyword>
<dbReference type="GO" id="GO:0016614">
    <property type="term" value="F:oxidoreductase activity, acting on CH-OH group of donors"/>
    <property type="evidence" value="ECO:0007669"/>
    <property type="project" value="InterPro"/>
</dbReference>
<evidence type="ECO:0000313" key="10">
    <source>
        <dbReference type="EMBL" id="TVS91998.1"/>
    </source>
</evidence>
<keyword evidence="6" id="KW-0520">NAD</keyword>
<dbReference type="GO" id="GO:0046872">
    <property type="term" value="F:metal ion binding"/>
    <property type="evidence" value="ECO:0007669"/>
    <property type="project" value="UniProtKB-KW"/>
</dbReference>
<evidence type="ECO:0000256" key="9">
    <source>
        <dbReference type="ARBA" id="ARBA00023264"/>
    </source>
</evidence>
<keyword evidence="5" id="KW-0560">Oxidoreductase</keyword>
<dbReference type="AlphaFoldDB" id="A0A6H2NUP0"/>
<evidence type="ECO:0000256" key="2">
    <source>
        <dbReference type="ARBA" id="ARBA00022516"/>
    </source>
</evidence>
<dbReference type="InterPro" id="IPR032837">
    <property type="entry name" value="G1PDH"/>
</dbReference>
<dbReference type="GO" id="GO:0008654">
    <property type="term" value="P:phospholipid biosynthetic process"/>
    <property type="evidence" value="ECO:0007669"/>
    <property type="project" value="UniProtKB-KW"/>
</dbReference>
<evidence type="ECO:0000256" key="6">
    <source>
        <dbReference type="ARBA" id="ARBA00023027"/>
    </source>
</evidence>
<reference evidence="10" key="1">
    <citation type="submission" date="2019-07" db="EMBL/GenBank/DDBJ databases">
        <title>Genome assemblies of Wolbachia strains wAlbA and wAlbB in wild caught Aedes albopictus specimens.</title>
        <authorList>
            <person name="Kulkarni A."/>
            <person name="Yu W."/>
            <person name="Xue R.-D."/>
            <person name="Ma Y."/>
            <person name="Xu J."/>
        </authorList>
    </citation>
    <scope>NUCLEOTIDE SEQUENCE</scope>
    <source>
        <strain evidence="10">FL2016</strain>
    </source>
</reference>
<keyword evidence="1" id="KW-0963">Cytoplasm</keyword>